<accession>A0A0P1AZK7</accession>
<dbReference type="EMBL" id="CCYD01002371">
    <property type="protein sequence ID" value="CEG46792.1"/>
    <property type="molecule type" value="Genomic_DNA"/>
</dbReference>
<evidence type="ECO:0000313" key="2">
    <source>
        <dbReference type="Proteomes" id="UP000054928"/>
    </source>
</evidence>
<dbReference type="Proteomes" id="UP000054928">
    <property type="component" value="Unassembled WGS sequence"/>
</dbReference>
<evidence type="ECO:0000313" key="1">
    <source>
        <dbReference type="EMBL" id="CEG46792.1"/>
    </source>
</evidence>
<proteinExistence type="predicted"/>
<dbReference type="RefSeq" id="XP_024583161.1">
    <property type="nucleotide sequence ID" value="XM_024717687.1"/>
</dbReference>
<dbReference type="AlphaFoldDB" id="A0A0P1AZK7"/>
<protein>
    <submittedName>
        <fullName evidence="1">Uncharacterized protein</fullName>
    </submittedName>
</protein>
<keyword evidence="2" id="KW-1185">Reference proteome</keyword>
<reference evidence="2" key="1">
    <citation type="submission" date="2014-09" db="EMBL/GenBank/DDBJ databases">
        <authorList>
            <person name="Sharma Rahul"/>
            <person name="Thines Marco"/>
        </authorList>
    </citation>
    <scope>NUCLEOTIDE SEQUENCE [LARGE SCALE GENOMIC DNA]</scope>
</reference>
<sequence>MGTSNVDFEPDIKAKGENSSLYIDVALGLLRTQALLDVSDDYLCFSLSTRDIVFESSERRINTDTD</sequence>
<dbReference type="GeneID" id="36398528"/>
<organism evidence="1 2">
    <name type="scientific">Plasmopara halstedii</name>
    <name type="common">Downy mildew of sunflower</name>
    <dbReference type="NCBI Taxonomy" id="4781"/>
    <lineage>
        <taxon>Eukaryota</taxon>
        <taxon>Sar</taxon>
        <taxon>Stramenopiles</taxon>
        <taxon>Oomycota</taxon>
        <taxon>Peronosporomycetes</taxon>
        <taxon>Peronosporales</taxon>
        <taxon>Peronosporaceae</taxon>
        <taxon>Plasmopara</taxon>
    </lineage>
</organism>
<name>A0A0P1AZK7_PLAHL</name>